<gene>
    <name evidence="2" type="ORF">DNH61_10025</name>
</gene>
<dbReference type="EMBL" id="QKRB01000043">
    <property type="protein sequence ID" value="PZD95786.1"/>
    <property type="molecule type" value="Genomic_DNA"/>
</dbReference>
<evidence type="ECO:0000313" key="3">
    <source>
        <dbReference type="Proteomes" id="UP000249522"/>
    </source>
</evidence>
<dbReference type="AlphaFoldDB" id="A0A2W1L972"/>
<name>A0A2W1L972_9BACL</name>
<evidence type="ECO:0000313" key="2">
    <source>
        <dbReference type="EMBL" id="PZD95786.1"/>
    </source>
</evidence>
<sequence length="73" mass="7883">MKDTDHSGDVRAAGKQIPDRLSSRSKEGSTSATETETNPAQGKTIEPAARPGASEDWQKLFAAVRSGLERLRE</sequence>
<keyword evidence="3" id="KW-1185">Reference proteome</keyword>
<protein>
    <submittedName>
        <fullName evidence="2">Uncharacterized protein</fullName>
    </submittedName>
</protein>
<feature type="region of interest" description="Disordered" evidence="1">
    <location>
        <begin position="1"/>
        <end position="56"/>
    </location>
</feature>
<comment type="caution">
    <text evidence="2">The sequence shown here is derived from an EMBL/GenBank/DDBJ whole genome shotgun (WGS) entry which is preliminary data.</text>
</comment>
<proteinExistence type="predicted"/>
<dbReference type="Proteomes" id="UP000249522">
    <property type="component" value="Unassembled WGS sequence"/>
</dbReference>
<accession>A0A2W1L972</accession>
<feature type="compositionally biased region" description="Basic and acidic residues" evidence="1">
    <location>
        <begin position="17"/>
        <end position="27"/>
    </location>
</feature>
<dbReference type="RefSeq" id="WP_111146532.1">
    <property type="nucleotide sequence ID" value="NZ_QKRB01000043.1"/>
</dbReference>
<feature type="compositionally biased region" description="Polar residues" evidence="1">
    <location>
        <begin position="28"/>
        <end position="41"/>
    </location>
</feature>
<reference evidence="2 3" key="1">
    <citation type="submission" date="2018-06" db="EMBL/GenBank/DDBJ databases">
        <title>Paenibacillus imtechensis sp. nov.</title>
        <authorList>
            <person name="Pinnaka A.K."/>
            <person name="Singh H."/>
            <person name="Kaur M."/>
        </authorList>
    </citation>
    <scope>NUCLEOTIDE SEQUENCE [LARGE SCALE GENOMIC DNA]</scope>
    <source>
        <strain evidence="2 3">SMB1</strain>
    </source>
</reference>
<evidence type="ECO:0000256" key="1">
    <source>
        <dbReference type="SAM" id="MobiDB-lite"/>
    </source>
</evidence>
<organism evidence="2 3">
    <name type="scientific">Paenibacillus sambharensis</name>
    <dbReference type="NCBI Taxonomy" id="1803190"/>
    <lineage>
        <taxon>Bacteria</taxon>
        <taxon>Bacillati</taxon>
        <taxon>Bacillota</taxon>
        <taxon>Bacilli</taxon>
        <taxon>Bacillales</taxon>
        <taxon>Paenibacillaceae</taxon>
        <taxon>Paenibacillus</taxon>
    </lineage>
</organism>